<reference evidence="3 4" key="1">
    <citation type="submission" date="2024-02" db="EMBL/GenBank/DDBJ databases">
        <authorList>
            <person name="Chen Y."/>
            <person name="Shah S."/>
            <person name="Dougan E. K."/>
            <person name="Thang M."/>
            <person name="Chan C."/>
        </authorList>
    </citation>
    <scope>NUCLEOTIDE SEQUENCE [LARGE SCALE GENOMIC DNA]</scope>
</reference>
<dbReference type="InterPro" id="IPR011992">
    <property type="entry name" value="EF-hand-dom_pair"/>
</dbReference>
<evidence type="ECO:0000313" key="3">
    <source>
        <dbReference type="EMBL" id="CAK9000020.1"/>
    </source>
</evidence>
<protein>
    <recommendedName>
        <fullName evidence="2">EF-hand domain-containing protein</fullName>
    </recommendedName>
</protein>
<dbReference type="InterPro" id="IPR002048">
    <property type="entry name" value="EF_hand_dom"/>
</dbReference>
<name>A0ABP0IBR9_9DINO</name>
<dbReference type="SMART" id="SM00054">
    <property type="entry name" value="EFh"/>
    <property type="match status" value="2"/>
</dbReference>
<sequence>MRSAIQNLGGHFGRRVALTSLHEAKGRPHRRHCDLVKQLLPLTQRNPSTLSRIMSCADATSRAAAAFDILDVDGDGILGQEDISMALEMCGFEAEAATIADLAAGKTKASQTKGVPMDSGAFEALVKQHSREVVTWKRDVLAQAVTAFGDPDFVDADHLTEGLCKLGLGATKKEALEMLKDFDKDADGKLSRDELVEMLGCA</sequence>
<keyword evidence="1" id="KW-0106">Calcium</keyword>
<dbReference type="PROSITE" id="PS50222">
    <property type="entry name" value="EF_HAND_2"/>
    <property type="match status" value="2"/>
</dbReference>
<proteinExistence type="predicted"/>
<dbReference type="Proteomes" id="UP001642484">
    <property type="component" value="Unassembled WGS sequence"/>
</dbReference>
<evidence type="ECO:0000259" key="2">
    <source>
        <dbReference type="PROSITE" id="PS50222"/>
    </source>
</evidence>
<dbReference type="InterPro" id="IPR018247">
    <property type="entry name" value="EF_Hand_1_Ca_BS"/>
</dbReference>
<dbReference type="CDD" id="cd00051">
    <property type="entry name" value="EFh"/>
    <property type="match status" value="1"/>
</dbReference>
<dbReference type="Gene3D" id="1.10.238.10">
    <property type="entry name" value="EF-hand"/>
    <property type="match status" value="1"/>
</dbReference>
<dbReference type="PROSITE" id="PS00018">
    <property type="entry name" value="EF_HAND_1"/>
    <property type="match status" value="2"/>
</dbReference>
<keyword evidence="4" id="KW-1185">Reference proteome</keyword>
<feature type="domain" description="EF-hand" evidence="2">
    <location>
        <begin position="58"/>
        <end position="93"/>
    </location>
</feature>
<comment type="caution">
    <text evidence="3">The sequence shown here is derived from an EMBL/GenBank/DDBJ whole genome shotgun (WGS) entry which is preliminary data.</text>
</comment>
<dbReference type="EMBL" id="CAXAMN010002514">
    <property type="protein sequence ID" value="CAK9000020.1"/>
    <property type="molecule type" value="Genomic_DNA"/>
</dbReference>
<dbReference type="SUPFAM" id="SSF47473">
    <property type="entry name" value="EF-hand"/>
    <property type="match status" value="1"/>
</dbReference>
<evidence type="ECO:0000256" key="1">
    <source>
        <dbReference type="ARBA" id="ARBA00022837"/>
    </source>
</evidence>
<gene>
    <name evidence="3" type="ORF">CCMP2556_LOCUS5901</name>
</gene>
<feature type="domain" description="EF-hand" evidence="2">
    <location>
        <begin position="170"/>
        <end position="202"/>
    </location>
</feature>
<dbReference type="Pfam" id="PF00036">
    <property type="entry name" value="EF-hand_1"/>
    <property type="match status" value="1"/>
</dbReference>
<accession>A0ABP0IBR9</accession>
<organism evidence="3 4">
    <name type="scientific">Durusdinium trenchii</name>
    <dbReference type="NCBI Taxonomy" id="1381693"/>
    <lineage>
        <taxon>Eukaryota</taxon>
        <taxon>Sar</taxon>
        <taxon>Alveolata</taxon>
        <taxon>Dinophyceae</taxon>
        <taxon>Suessiales</taxon>
        <taxon>Symbiodiniaceae</taxon>
        <taxon>Durusdinium</taxon>
    </lineage>
</organism>
<evidence type="ECO:0000313" key="4">
    <source>
        <dbReference type="Proteomes" id="UP001642484"/>
    </source>
</evidence>